<dbReference type="OrthoDB" id="435402at2759"/>
<proteinExistence type="predicted"/>
<dbReference type="GO" id="GO:0033167">
    <property type="term" value="C:ARC complex"/>
    <property type="evidence" value="ECO:0007669"/>
    <property type="project" value="InterPro"/>
</dbReference>
<dbReference type="Proteomes" id="UP000664132">
    <property type="component" value="Unassembled WGS sequence"/>
</dbReference>
<reference evidence="2" key="1">
    <citation type="submission" date="2021-02" db="EMBL/GenBank/DDBJ databases">
        <title>Genome sequence Cadophora malorum strain M34.</title>
        <authorList>
            <person name="Stefanovic E."/>
            <person name="Vu D."/>
            <person name="Scully C."/>
            <person name="Dijksterhuis J."/>
            <person name="Roader J."/>
            <person name="Houbraken J."/>
        </authorList>
    </citation>
    <scope>NUCLEOTIDE SEQUENCE</scope>
    <source>
        <strain evidence="2">M34</strain>
    </source>
</reference>
<dbReference type="InterPro" id="IPR018606">
    <property type="entry name" value="Arb1"/>
</dbReference>
<gene>
    <name evidence="2" type="ORF">IFR04_009625</name>
</gene>
<sequence>MSSPPSNAHLSRAISEIDLNAALKAVQAQGETGPRYSADTLLALRPKATQNKHAEHVEVAEISPDTEGLMTPPYHAYPKPPPPTPATPINGVHVNGVDAATTPIPSTDGTGPVVGADQPKKKKKSSGKNRKANPTGFEEFYADPPTTPDEHEEECDLYDECRPFVDRMETCIHRYRARRKLDEVRSNILTKYFMLGGVESSTKAFTGPLDKETIENSTAAEIAAIQASDYLRVDSKNPKYYDGSDNWVVDFEGVVKGFFSHRVPRMFPLDSENDIKTIANVIRNFLNYVLQHAVCPEYAKDVMAARVICDLAEKELWFIKQLALDLPGDFNASASTLYGGKFQAISLDNATWGGEDGDTLGINPGLSTLQAERIFKTGIAFAGTDELFVETMKADVSIVKTETKCFEVCGVERASLQSIEEYAMIKDHEGKAGFIKALGVILFKPWEGPGYDEEGLTEAEAEAAKVAFDESRENIESFWLEDELLQYCFVGMKMEVVVRELNIGIKFFDELKGLYCSFHTVLPNEKMVGWKEPVPNTRPPPTVEDPDVEERALEAIMEDDLKQDQREFEGKKSGLDRRR</sequence>
<feature type="region of interest" description="Disordered" evidence="1">
    <location>
        <begin position="100"/>
        <end position="152"/>
    </location>
</feature>
<comment type="caution">
    <text evidence="2">The sequence shown here is derived from an EMBL/GenBank/DDBJ whole genome shotgun (WGS) entry which is preliminary data.</text>
</comment>
<dbReference type="AlphaFoldDB" id="A0A8H7T986"/>
<keyword evidence="3" id="KW-1185">Reference proteome</keyword>
<organism evidence="2 3">
    <name type="scientific">Cadophora malorum</name>
    <dbReference type="NCBI Taxonomy" id="108018"/>
    <lineage>
        <taxon>Eukaryota</taxon>
        <taxon>Fungi</taxon>
        <taxon>Dikarya</taxon>
        <taxon>Ascomycota</taxon>
        <taxon>Pezizomycotina</taxon>
        <taxon>Leotiomycetes</taxon>
        <taxon>Helotiales</taxon>
        <taxon>Ploettnerulaceae</taxon>
        <taxon>Cadophora</taxon>
    </lineage>
</organism>
<feature type="compositionally biased region" description="Basic residues" evidence="1">
    <location>
        <begin position="120"/>
        <end position="131"/>
    </location>
</feature>
<dbReference type="Pfam" id="PF09692">
    <property type="entry name" value="Arb1"/>
    <property type="match status" value="1"/>
</dbReference>
<evidence type="ECO:0000313" key="3">
    <source>
        <dbReference type="Proteomes" id="UP000664132"/>
    </source>
</evidence>
<dbReference type="GO" id="GO:0031047">
    <property type="term" value="P:regulatory ncRNA-mediated gene silencing"/>
    <property type="evidence" value="ECO:0007669"/>
    <property type="project" value="InterPro"/>
</dbReference>
<feature type="region of interest" description="Disordered" evidence="1">
    <location>
        <begin position="559"/>
        <end position="579"/>
    </location>
</feature>
<dbReference type="EMBL" id="JAFJYH010000160">
    <property type="protein sequence ID" value="KAG4417255.1"/>
    <property type="molecule type" value="Genomic_DNA"/>
</dbReference>
<name>A0A8H7T986_9HELO</name>
<protein>
    <submittedName>
        <fullName evidence="2">Uncharacterized protein</fullName>
    </submittedName>
</protein>
<accession>A0A8H7T986</accession>
<evidence type="ECO:0000313" key="2">
    <source>
        <dbReference type="EMBL" id="KAG4417255.1"/>
    </source>
</evidence>
<evidence type="ECO:0000256" key="1">
    <source>
        <dbReference type="SAM" id="MobiDB-lite"/>
    </source>
</evidence>